<gene>
    <name evidence="3" type="ORF">BG015_009849</name>
</gene>
<feature type="region of interest" description="Disordered" evidence="1">
    <location>
        <begin position="137"/>
        <end position="160"/>
    </location>
</feature>
<accession>A0A9P5RXC7</accession>
<sequence>MQFKILALAAVALVAVTNAQSFEQNACSACVTGSFAKDTSCTSLTPAQSAQLSAGFANGTPDPLKISAAVQDPAIKACVCHWSTTAFDPKGTGAAGACFVGATPAPPCNASQIGEATAGIKLLEGILNCGAAGGNVTNPTTTGAKPPATTTGGSAGSPTPKPAAAVQLNMPYVLSVAAIGLAALAGL</sequence>
<keyword evidence="2" id="KW-0732">Signal</keyword>
<reference evidence="3" key="1">
    <citation type="journal article" date="2020" name="Fungal Divers.">
        <title>Resolving the Mortierellaceae phylogeny through synthesis of multi-gene phylogenetics and phylogenomics.</title>
        <authorList>
            <person name="Vandepol N."/>
            <person name="Liber J."/>
            <person name="Desiro A."/>
            <person name="Na H."/>
            <person name="Kennedy M."/>
            <person name="Barry K."/>
            <person name="Grigoriev I.V."/>
            <person name="Miller A.N."/>
            <person name="O'Donnell K."/>
            <person name="Stajich J.E."/>
            <person name="Bonito G."/>
        </authorList>
    </citation>
    <scope>NUCLEOTIDE SEQUENCE</scope>
    <source>
        <strain evidence="3">NRRL 6426</strain>
    </source>
</reference>
<evidence type="ECO:0000256" key="1">
    <source>
        <dbReference type="SAM" id="MobiDB-lite"/>
    </source>
</evidence>
<dbReference type="Proteomes" id="UP000748756">
    <property type="component" value="Unassembled WGS sequence"/>
</dbReference>
<evidence type="ECO:0000313" key="3">
    <source>
        <dbReference type="EMBL" id="KAF9148416.1"/>
    </source>
</evidence>
<protein>
    <recommendedName>
        <fullName evidence="5">Secreted protein</fullName>
    </recommendedName>
</protein>
<dbReference type="AlphaFoldDB" id="A0A9P5RXC7"/>
<organism evidence="3 4">
    <name type="scientific">Linnemannia schmuckeri</name>
    <dbReference type="NCBI Taxonomy" id="64567"/>
    <lineage>
        <taxon>Eukaryota</taxon>
        <taxon>Fungi</taxon>
        <taxon>Fungi incertae sedis</taxon>
        <taxon>Mucoromycota</taxon>
        <taxon>Mortierellomycotina</taxon>
        <taxon>Mortierellomycetes</taxon>
        <taxon>Mortierellales</taxon>
        <taxon>Mortierellaceae</taxon>
        <taxon>Linnemannia</taxon>
    </lineage>
</organism>
<comment type="caution">
    <text evidence="3">The sequence shown here is derived from an EMBL/GenBank/DDBJ whole genome shotgun (WGS) entry which is preliminary data.</text>
</comment>
<dbReference type="EMBL" id="JAAAUQ010000663">
    <property type="protein sequence ID" value="KAF9148416.1"/>
    <property type="molecule type" value="Genomic_DNA"/>
</dbReference>
<feature type="signal peptide" evidence="2">
    <location>
        <begin position="1"/>
        <end position="19"/>
    </location>
</feature>
<evidence type="ECO:0000313" key="4">
    <source>
        <dbReference type="Proteomes" id="UP000748756"/>
    </source>
</evidence>
<proteinExistence type="predicted"/>
<feature type="compositionally biased region" description="Low complexity" evidence="1">
    <location>
        <begin position="139"/>
        <end position="160"/>
    </location>
</feature>
<evidence type="ECO:0000256" key="2">
    <source>
        <dbReference type="SAM" id="SignalP"/>
    </source>
</evidence>
<dbReference type="OrthoDB" id="2430862at2759"/>
<name>A0A9P5RXC7_9FUNG</name>
<keyword evidence="4" id="KW-1185">Reference proteome</keyword>
<feature type="chain" id="PRO_5040373622" description="Secreted protein" evidence="2">
    <location>
        <begin position="20"/>
        <end position="187"/>
    </location>
</feature>
<evidence type="ECO:0008006" key="5">
    <source>
        <dbReference type="Google" id="ProtNLM"/>
    </source>
</evidence>